<dbReference type="STRING" id="1095629.A0A0C9Y3R4"/>
<dbReference type="GO" id="GO:0003676">
    <property type="term" value="F:nucleic acid binding"/>
    <property type="evidence" value="ECO:0007669"/>
    <property type="project" value="InterPro"/>
</dbReference>
<gene>
    <name evidence="3" type="ORF">K443DRAFT_4492</name>
</gene>
<dbReference type="SUPFAM" id="SSF53098">
    <property type="entry name" value="Ribonuclease H-like"/>
    <property type="match status" value="1"/>
</dbReference>
<sequence>MGAKLATRFSEITQICYFVDNAAAAGAIFDPKPQPSQFYSAKFLDDDITHAVEITWCPSHCDIQGNDRADELAQEATQLAWGAPIGTSRTFALCRAKSTTQTAWTRDWQRAPKKGRFAISSRIPQNTSQSSRTNARCSTALSIAAPDIHTQANFANSSSPRKANVEKIYKPANTS</sequence>
<reference evidence="4" key="2">
    <citation type="submission" date="2015-01" db="EMBL/GenBank/DDBJ databases">
        <title>Evolutionary Origins and Diversification of the Mycorrhizal Mutualists.</title>
        <authorList>
            <consortium name="DOE Joint Genome Institute"/>
            <consortium name="Mycorrhizal Genomics Consortium"/>
            <person name="Kohler A."/>
            <person name="Kuo A."/>
            <person name="Nagy L.G."/>
            <person name="Floudas D."/>
            <person name="Copeland A."/>
            <person name="Barry K.W."/>
            <person name="Cichocki N."/>
            <person name="Veneault-Fourrey C."/>
            <person name="LaButti K."/>
            <person name="Lindquist E.A."/>
            <person name="Lipzen A."/>
            <person name="Lundell T."/>
            <person name="Morin E."/>
            <person name="Murat C."/>
            <person name="Riley R."/>
            <person name="Ohm R."/>
            <person name="Sun H."/>
            <person name="Tunlid A."/>
            <person name="Henrissat B."/>
            <person name="Grigoriev I.V."/>
            <person name="Hibbett D.S."/>
            <person name="Martin F."/>
        </authorList>
    </citation>
    <scope>NUCLEOTIDE SEQUENCE [LARGE SCALE GENOMIC DNA]</scope>
    <source>
        <strain evidence="4">LaAM-08-1</strain>
    </source>
</reference>
<dbReference type="GO" id="GO:0004523">
    <property type="term" value="F:RNA-DNA hybrid ribonuclease activity"/>
    <property type="evidence" value="ECO:0007669"/>
    <property type="project" value="InterPro"/>
</dbReference>
<evidence type="ECO:0000256" key="1">
    <source>
        <dbReference type="SAM" id="MobiDB-lite"/>
    </source>
</evidence>
<evidence type="ECO:0000313" key="4">
    <source>
        <dbReference type="Proteomes" id="UP000054477"/>
    </source>
</evidence>
<evidence type="ECO:0000313" key="3">
    <source>
        <dbReference type="EMBL" id="KIK04742.1"/>
    </source>
</evidence>
<dbReference type="InterPro" id="IPR036397">
    <property type="entry name" value="RNaseH_sf"/>
</dbReference>
<dbReference type="AlphaFoldDB" id="A0A0C9Y3R4"/>
<dbReference type="EMBL" id="KN838567">
    <property type="protein sequence ID" value="KIK04742.1"/>
    <property type="molecule type" value="Genomic_DNA"/>
</dbReference>
<keyword evidence="4" id="KW-1185">Reference proteome</keyword>
<name>A0A0C9Y3R4_9AGAR</name>
<protein>
    <recommendedName>
        <fullName evidence="2">RNase H type-1 domain-containing protein</fullName>
    </recommendedName>
</protein>
<organism evidence="3 4">
    <name type="scientific">Laccaria amethystina LaAM-08-1</name>
    <dbReference type="NCBI Taxonomy" id="1095629"/>
    <lineage>
        <taxon>Eukaryota</taxon>
        <taxon>Fungi</taxon>
        <taxon>Dikarya</taxon>
        <taxon>Basidiomycota</taxon>
        <taxon>Agaricomycotina</taxon>
        <taxon>Agaricomycetes</taxon>
        <taxon>Agaricomycetidae</taxon>
        <taxon>Agaricales</taxon>
        <taxon>Agaricineae</taxon>
        <taxon>Hydnangiaceae</taxon>
        <taxon>Laccaria</taxon>
    </lineage>
</organism>
<dbReference type="Proteomes" id="UP000054477">
    <property type="component" value="Unassembled WGS sequence"/>
</dbReference>
<accession>A0A0C9Y3R4</accession>
<dbReference type="InterPro" id="IPR002156">
    <property type="entry name" value="RNaseH_domain"/>
</dbReference>
<feature type="domain" description="RNase H type-1" evidence="2">
    <location>
        <begin position="1"/>
        <end position="78"/>
    </location>
</feature>
<proteinExistence type="predicted"/>
<dbReference type="InterPro" id="IPR012337">
    <property type="entry name" value="RNaseH-like_sf"/>
</dbReference>
<reference evidence="3 4" key="1">
    <citation type="submission" date="2014-04" db="EMBL/GenBank/DDBJ databases">
        <authorList>
            <consortium name="DOE Joint Genome Institute"/>
            <person name="Kuo A."/>
            <person name="Kohler A."/>
            <person name="Nagy L.G."/>
            <person name="Floudas D."/>
            <person name="Copeland A."/>
            <person name="Barry K.W."/>
            <person name="Cichocki N."/>
            <person name="Veneault-Fourrey C."/>
            <person name="LaButti K."/>
            <person name="Lindquist E.A."/>
            <person name="Lipzen A."/>
            <person name="Lundell T."/>
            <person name="Morin E."/>
            <person name="Murat C."/>
            <person name="Sun H."/>
            <person name="Tunlid A."/>
            <person name="Henrissat B."/>
            <person name="Grigoriev I.V."/>
            <person name="Hibbett D.S."/>
            <person name="Martin F."/>
            <person name="Nordberg H.P."/>
            <person name="Cantor M.N."/>
            <person name="Hua S.X."/>
        </authorList>
    </citation>
    <scope>NUCLEOTIDE SEQUENCE [LARGE SCALE GENOMIC DNA]</scope>
    <source>
        <strain evidence="3 4">LaAM-08-1</strain>
    </source>
</reference>
<dbReference type="PROSITE" id="PS50879">
    <property type="entry name" value="RNASE_H_1"/>
    <property type="match status" value="1"/>
</dbReference>
<evidence type="ECO:0000259" key="2">
    <source>
        <dbReference type="PROSITE" id="PS50879"/>
    </source>
</evidence>
<dbReference type="Gene3D" id="3.30.420.10">
    <property type="entry name" value="Ribonuclease H-like superfamily/Ribonuclease H"/>
    <property type="match status" value="1"/>
</dbReference>
<feature type="region of interest" description="Disordered" evidence="1">
    <location>
        <begin position="152"/>
        <end position="175"/>
    </location>
</feature>
<dbReference type="OrthoDB" id="2992341at2759"/>
<feature type="compositionally biased region" description="Polar residues" evidence="1">
    <location>
        <begin position="152"/>
        <end position="161"/>
    </location>
</feature>
<dbReference type="HOGENOM" id="CLU_131068_0_0_1"/>